<organism evidence="4">
    <name type="scientific">Fagus sylvatica</name>
    <name type="common">Beechnut</name>
    <dbReference type="NCBI Taxonomy" id="28930"/>
    <lineage>
        <taxon>Eukaryota</taxon>
        <taxon>Viridiplantae</taxon>
        <taxon>Streptophyta</taxon>
        <taxon>Embryophyta</taxon>
        <taxon>Tracheophyta</taxon>
        <taxon>Spermatophyta</taxon>
        <taxon>Magnoliopsida</taxon>
        <taxon>eudicotyledons</taxon>
        <taxon>Gunneridae</taxon>
        <taxon>Pentapetalae</taxon>
        <taxon>rosids</taxon>
        <taxon>fabids</taxon>
        <taxon>Fagales</taxon>
        <taxon>Fagaceae</taxon>
        <taxon>Fagus</taxon>
    </lineage>
</organism>
<dbReference type="SMART" id="SM01296">
    <property type="entry name" value="N2227"/>
    <property type="match status" value="1"/>
</dbReference>
<dbReference type="AlphaFoldDB" id="A0A2N9GZD1"/>
<dbReference type="GO" id="GO:0032259">
    <property type="term" value="P:methylation"/>
    <property type="evidence" value="ECO:0007669"/>
    <property type="project" value="UniProtKB-KW"/>
</dbReference>
<dbReference type="Pfam" id="PF07942">
    <property type="entry name" value="CARME"/>
    <property type="match status" value="1"/>
</dbReference>
<dbReference type="InterPro" id="IPR012901">
    <property type="entry name" value="CARME"/>
</dbReference>
<proteinExistence type="predicted"/>
<keyword evidence="1" id="KW-0489">Methyltransferase</keyword>
<name>A0A2N9GZD1_FAGSY</name>
<dbReference type="PANTHER" id="PTHR12303:SF6">
    <property type="entry name" value="CARNOSINE N-METHYLTRANSFERASE"/>
    <property type="match status" value="1"/>
</dbReference>
<keyword evidence="3" id="KW-0949">S-adenosyl-L-methionine</keyword>
<gene>
    <name evidence="4" type="ORF">FSB_LOCUS32556</name>
</gene>
<reference evidence="4" key="1">
    <citation type="submission" date="2018-02" db="EMBL/GenBank/DDBJ databases">
        <authorList>
            <person name="Cohen D.B."/>
            <person name="Kent A.D."/>
        </authorList>
    </citation>
    <scope>NUCLEOTIDE SEQUENCE</scope>
</reference>
<evidence type="ECO:0000256" key="3">
    <source>
        <dbReference type="ARBA" id="ARBA00022691"/>
    </source>
</evidence>
<protein>
    <submittedName>
        <fullName evidence="4">Uncharacterized protein</fullName>
    </submittedName>
</protein>
<evidence type="ECO:0000256" key="2">
    <source>
        <dbReference type="ARBA" id="ARBA00022679"/>
    </source>
</evidence>
<keyword evidence="2" id="KW-0808">Transferase</keyword>
<dbReference type="GO" id="GO:0008757">
    <property type="term" value="F:S-adenosylmethionine-dependent methyltransferase activity"/>
    <property type="evidence" value="ECO:0007669"/>
    <property type="project" value="InterPro"/>
</dbReference>
<sequence length="204" mass="22472">MSQDVDICEDSLLENAPNDHLFLGERNACSCPLNSTIGSLCFSASDQGCTAEGSKVMCKSPKGANTNEEMEIEGHCVSITGRCPPGFKYDQERDKFGGNEITDLKNVSSSPHEWLDPSFQLNVPLVDVDKVRCIIRNIVRDWAAEGQKERDQCYKPILKELDGLFPNREMSSPPSCLVPGAGLGRLALEISCLDIHPARYSYCL</sequence>
<evidence type="ECO:0000313" key="4">
    <source>
        <dbReference type="EMBL" id="SPD04674.1"/>
    </source>
</evidence>
<dbReference type="EMBL" id="OIVN01002558">
    <property type="protein sequence ID" value="SPD04674.1"/>
    <property type="molecule type" value="Genomic_DNA"/>
</dbReference>
<dbReference type="PANTHER" id="PTHR12303">
    <property type="entry name" value="CARNOSINE N-METHYLTRANSFERASE"/>
    <property type="match status" value="1"/>
</dbReference>
<accession>A0A2N9GZD1</accession>
<evidence type="ECO:0000256" key="1">
    <source>
        <dbReference type="ARBA" id="ARBA00022603"/>
    </source>
</evidence>